<evidence type="ECO:0000256" key="1">
    <source>
        <dbReference type="SAM" id="MobiDB-lite"/>
    </source>
</evidence>
<feature type="chain" id="PRO_5034302553" evidence="2">
    <location>
        <begin position="20"/>
        <end position="166"/>
    </location>
</feature>
<keyword evidence="2" id="KW-0732">Signal</keyword>
<feature type="signal peptide" evidence="2">
    <location>
        <begin position="1"/>
        <end position="19"/>
    </location>
</feature>
<reference evidence="3" key="1">
    <citation type="submission" date="2017-06" db="EMBL/GenBank/DDBJ databases">
        <authorList>
            <person name="Liu Q.-N."/>
            <person name="Tang B.-P."/>
            <person name="Xin Z.-Z."/>
            <person name="Liu Y."/>
        </authorList>
    </citation>
    <scope>NUCLEOTIDE SEQUENCE</scope>
</reference>
<evidence type="ECO:0000313" key="3">
    <source>
        <dbReference type="EMBL" id="AXG32180.1"/>
    </source>
</evidence>
<protein>
    <submittedName>
        <fullName evidence="3">Interleukin-7</fullName>
    </submittedName>
</protein>
<sequence>MPLLCISLLALLLLPLSLSCGNKRSQEDVRNDYMAIVKTRLDNTRESVTSAVQNLTCPRERKHKLPNCTSNVDVVTSLHNLTCIMMYLRLDHTDRLASSVLNSIRCPCLERPTKQPSVRSKRRRATTTRQRRNEHKKSRRQKKLCRAKAILSKMTVCYQILNTMNS</sequence>
<feature type="compositionally biased region" description="Basic residues" evidence="1">
    <location>
        <begin position="119"/>
        <end position="143"/>
    </location>
</feature>
<feature type="region of interest" description="Disordered" evidence="1">
    <location>
        <begin position="112"/>
        <end position="143"/>
    </location>
</feature>
<dbReference type="EMBL" id="MF198439">
    <property type="protein sequence ID" value="AXG32180.1"/>
    <property type="molecule type" value="mRNA"/>
</dbReference>
<gene>
    <name evidence="3" type="primary">IL-7</name>
</gene>
<accession>A0A8D4J059</accession>
<evidence type="ECO:0000256" key="2">
    <source>
        <dbReference type="SAM" id="SignalP"/>
    </source>
</evidence>
<organism evidence="3">
    <name type="scientific">Larimichthys crocea</name>
    <name type="common">Large yellow croaker</name>
    <name type="synonym">Pseudosciaena crocea</name>
    <dbReference type="NCBI Taxonomy" id="215358"/>
    <lineage>
        <taxon>Eukaryota</taxon>
        <taxon>Metazoa</taxon>
        <taxon>Chordata</taxon>
        <taxon>Craniata</taxon>
        <taxon>Vertebrata</taxon>
        <taxon>Euteleostomi</taxon>
        <taxon>Actinopterygii</taxon>
        <taxon>Neopterygii</taxon>
        <taxon>Teleostei</taxon>
        <taxon>Neoteleostei</taxon>
        <taxon>Acanthomorphata</taxon>
        <taxon>Eupercaria</taxon>
        <taxon>Sciaenidae</taxon>
        <taxon>Larimichthys</taxon>
    </lineage>
</organism>
<name>A0A8D4J059_LARCR</name>
<proteinExistence type="evidence at transcript level"/>
<dbReference type="AlphaFoldDB" id="A0A8D4J059"/>